<organism evidence="1 2">
    <name type="scientific">Caerostris extrusa</name>
    <name type="common">Bark spider</name>
    <name type="synonym">Caerostris bankana</name>
    <dbReference type="NCBI Taxonomy" id="172846"/>
    <lineage>
        <taxon>Eukaryota</taxon>
        <taxon>Metazoa</taxon>
        <taxon>Ecdysozoa</taxon>
        <taxon>Arthropoda</taxon>
        <taxon>Chelicerata</taxon>
        <taxon>Arachnida</taxon>
        <taxon>Araneae</taxon>
        <taxon>Araneomorphae</taxon>
        <taxon>Entelegynae</taxon>
        <taxon>Araneoidea</taxon>
        <taxon>Araneidae</taxon>
        <taxon>Caerostris</taxon>
    </lineage>
</organism>
<dbReference type="AlphaFoldDB" id="A0AAV4W7V0"/>
<accession>A0AAV4W7V0</accession>
<gene>
    <name evidence="1" type="ORF">CEXT_100651</name>
</gene>
<keyword evidence="2" id="KW-1185">Reference proteome</keyword>
<protein>
    <recommendedName>
        <fullName evidence="3">Ribulose-1,5-bisphosphate carboxylase/oxygenase large subunit</fullName>
    </recommendedName>
</protein>
<dbReference type="EMBL" id="BPLR01015709">
    <property type="protein sequence ID" value="GIY78016.1"/>
    <property type="molecule type" value="Genomic_DNA"/>
</dbReference>
<evidence type="ECO:0008006" key="3">
    <source>
        <dbReference type="Google" id="ProtNLM"/>
    </source>
</evidence>
<comment type="caution">
    <text evidence="1">The sequence shown here is derived from an EMBL/GenBank/DDBJ whole genome shotgun (WGS) entry which is preliminary data.</text>
</comment>
<evidence type="ECO:0000313" key="1">
    <source>
        <dbReference type="EMBL" id="GIY78016.1"/>
    </source>
</evidence>
<reference evidence="1 2" key="1">
    <citation type="submission" date="2021-06" db="EMBL/GenBank/DDBJ databases">
        <title>Caerostris extrusa draft genome.</title>
        <authorList>
            <person name="Kono N."/>
            <person name="Arakawa K."/>
        </authorList>
    </citation>
    <scope>NUCLEOTIDE SEQUENCE [LARGE SCALE GENOMIC DNA]</scope>
</reference>
<name>A0AAV4W7V0_CAEEX</name>
<dbReference type="Proteomes" id="UP001054945">
    <property type="component" value="Unassembled WGS sequence"/>
</dbReference>
<evidence type="ECO:0000313" key="2">
    <source>
        <dbReference type="Proteomes" id="UP001054945"/>
    </source>
</evidence>
<feature type="non-terminal residue" evidence="1">
    <location>
        <position position="24"/>
    </location>
</feature>
<proteinExistence type="predicted"/>
<sequence>MDLYVPLYTTSLTDDGTDFQEEFK</sequence>